<accession>A0A166EWR8</accession>
<evidence type="ECO:0008006" key="3">
    <source>
        <dbReference type="Google" id="ProtNLM"/>
    </source>
</evidence>
<organism evidence="2">
    <name type="scientific">Daucus carota subsp. sativus</name>
    <name type="common">Carrot</name>
    <dbReference type="NCBI Taxonomy" id="79200"/>
    <lineage>
        <taxon>Eukaryota</taxon>
        <taxon>Viridiplantae</taxon>
        <taxon>Streptophyta</taxon>
        <taxon>Embryophyta</taxon>
        <taxon>Tracheophyta</taxon>
        <taxon>Spermatophyta</taxon>
        <taxon>Magnoliopsida</taxon>
        <taxon>eudicotyledons</taxon>
        <taxon>Gunneridae</taxon>
        <taxon>Pentapetalae</taxon>
        <taxon>asterids</taxon>
        <taxon>campanulids</taxon>
        <taxon>Apiales</taxon>
        <taxon>Apiaceae</taxon>
        <taxon>Apioideae</taxon>
        <taxon>Scandiceae</taxon>
        <taxon>Daucinae</taxon>
        <taxon>Daucus</taxon>
        <taxon>Daucus sect. Daucus</taxon>
    </lineage>
</organism>
<name>A0A166EWR8_DAUCS</name>
<reference evidence="2" key="1">
    <citation type="journal article" date="2016" name="Nat. Genet.">
        <title>A high-quality carrot genome assembly provides new insights into carotenoid accumulation and asterid genome evolution.</title>
        <authorList>
            <person name="Iorizzo M."/>
            <person name="Ellison S."/>
            <person name="Senalik D."/>
            <person name="Zeng P."/>
            <person name="Satapoomin P."/>
            <person name="Huang J."/>
            <person name="Bowman M."/>
            <person name="Iovene M."/>
            <person name="Sanseverino W."/>
            <person name="Cavagnaro P."/>
            <person name="Yildiz M."/>
            <person name="Macko-Podgorni A."/>
            <person name="Moranska E."/>
            <person name="Grzebelus E."/>
            <person name="Grzebelus D."/>
            <person name="Ashrafi H."/>
            <person name="Zheng Z."/>
            <person name="Cheng S."/>
            <person name="Spooner D."/>
            <person name="Van Deynze A."/>
            <person name="Simon P."/>
        </authorList>
    </citation>
    <scope>NUCLEOTIDE SEQUENCE [LARGE SCALE GENOMIC DNA]</scope>
    <source>
        <tissue evidence="2">Leaf</tissue>
    </source>
</reference>
<feature type="compositionally biased region" description="Low complexity" evidence="1">
    <location>
        <begin position="42"/>
        <end position="54"/>
    </location>
</feature>
<gene>
    <name evidence="2" type="ORF">DCAR_007907</name>
</gene>
<dbReference type="EMBL" id="LNRQ01000002">
    <property type="protein sequence ID" value="KZN07070.1"/>
    <property type="molecule type" value="Genomic_DNA"/>
</dbReference>
<feature type="region of interest" description="Disordered" evidence="1">
    <location>
        <begin position="721"/>
        <end position="788"/>
    </location>
</feature>
<dbReference type="Gramene" id="KZN07070">
    <property type="protein sequence ID" value="KZN07070"/>
    <property type="gene ID" value="DCAR_007907"/>
</dbReference>
<feature type="compositionally biased region" description="Low complexity" evidence="1">
    <location>
        <begin position="771"/>
        <end position="788"/>
    </location>
</feature>
<comment type="caution">
    <text evidence="2">The sequence shown here is derived from an EMBL/GenBank/DDBJ whole genome shotgun (WGS) entry which is preliminary data.</text>
</comment>
<dbReference type="AlphaFoldDB" id="A0A166EWR8"/>
<feature type="compositionally biased region" description="Polar residues" evidence="1">
    <location>
        <begin position="133"/>
        <end position="142"/>
    </location>
</feature>
<protein>
    <recommendedName>
        <fullName evidence="3">GBF-interacting protein 1 N-terminal domain-containing protein</fullName>
    </recommendedName>
</protein>
<evidence type="ECO:0000256" key="1">
    <source>
        <dbReference type="SAM" id="MobiDB-lite"/>
    </source>
</evidence>
<evidence type="ECO:0000313" key="2">
    <source>
        <dbReference type="EMBL" id="KZN07070.1"/>
    </source>
</evidence>
<feature type="compositionally biased region" description="Low complexity" evidence="1">
    <location>
        <begin position="90"/>
        <end position="103"/>
    </location>
</feature>
<dbReference type="PANTHER" id="PTHR46445">
    <property type="entry name" value="RNA POLYMERASE II DEGRADATION FACTOR-LIKE PROTEIN (DUF1296)"/>
    <property type="match status" value="1"/>
</dbReference>
<feature type="compositionally biased region" description="Basic and acidic residues" evidence="1">
    <location>
        <begin position="31"/>
        <end position="41"/>
    </location>
</feature>
<dbReference type="STRING" id="79200.A0A166EWR8"/>
<feature type="region of interest" description="Disordered" evidence="1">
    <location>
        <begin position="1"/>
        <end position="206"/>
    </location>
</feature>
<dbReference type="OMA" id="QQPFAGN"/>
<feature type="compositionally biased region" description="Polar residues" evidence="1">
    <location>
        <begin position="166"/>
        <end position="181"/>
    </location>
</feature>
<dbReference type="PANTHER" id="PTHR46445:SF3">
    <property type="entry name" value="RNA POLYMERASE II DEGRADATION FACTOR-LIKE PROTEIN (DUF1296)-RELATED"/>
    <property type="match status" value="1"/>
</dbReference>
<feature type="region of interest" description="Disordered" evidence="1">
    <location>
        <begin position="418"/>
        <end position="440"/>
    </location>
</feature>
<feature type="compositionally biased region" description="Low complexity" evidence="1">
    <location>
        <begin position="722"/>
        <end position="739"/>
    </location>
</feature>
<sequence>MSSHRGSNNGGGAGVQSIPPAARKIVQSLKEINKDSAESRSRSGSNTSNRGARSGTDRYVGRGGSTQFSSSDSGPPHGKVAYRKENGTNPYTSSSSTAPGGSAHRTFQHPPAPSDFVADEKKASTLSRADGNLSASQPSTGYQPAWVGAHGQKSMADIVKMGKPQSKVSSTPTSSHYSGDQGSKVPDLYVEPGAAPDEWPLIEPTQASLTLGLESHTDSQPHPDQSNMLSNKINLQIHSEPDEVETEEDSSVENPDYVGSATMSSGNLQVDNPGDATLVDNMYEKIDSYQSNHHAFQSEEVEDAKTSVAAETANMHQLSIHEEDHEAAYEEDTPSVVIPDHLQVQSADCSHLSFGSFGSALTGYSDPFASRSSRGNIEETHLETDAPATGHSDTRNSEYYGDESIRAAADANLVHRTSGDAAGYDSPSAPQEELLKQEHSEVAHGNQYAFPSSSTGYTFESAQQLNGMNASYNYSQTSAQMQNLPFSSSMASLPNTLLAANVHPARESELPYSPFPMSQSVPNKYGNTVSSISGSSISVAEALKTGFQSVQSTQQTPSGTSVATGPALPQHLVHPYSQPTLPLGPFANMISYPFLPQSYTYMPSGFQQAFAGNNTYHQSLAAVLPQYKSSASVSNLPQSAAVPSGYGAFGSSTAIPANYAMNPTAASPAGSTMGYDDILSSQYKDSNHLISLQQNDNPGMWLHGPGSRTMSAVPASTYYSFQGQNQQPGGYRQGQQPSQNYGNLGYPNFYHSQTGVPLEHQPQNPRDGALSGSQGQPKQSQQIWQNGY</sequence>
<proteinExistence type="predicted"/>